<dbReference type="PANTHER" id="PTHR25462:SF296">
    <property type="entry name" value="MEIOTIC P26, ISOFORM F"/>
    <property type="match status" value="1"/>
</dbReference>
<dbReference type="InterPro" id="IPR047153">
    <property type="entry name" value="TRIM45/56/19-like"/>
</dbReference>
<dbReference type="SUPFAM" id="SSF63829">
    <property type="entry name" value="Calcium-dependent phosphotriesterase"/>
    <property type="match status" value="1"/>
</dbReference>
<keyword evidence="1" id="KW-0863">Zinc-finger</keyword>
<dbReference type="InterPro" id="IPR000315">
    <property type="entry name" value="Znf_B-box"/>
</dbReference>
<evidence type="ECO:0000256" key="2">
    <source>
        <dbReference type="SAM" id="Coils"/>
    </source>
</evidence>
<evidence type="ECO:0000313" key="5">
    <source>
        <dbReference type="EMBL" id="KAK3104918.1"/>
    </source>
</evidence>
<comment type="caution">
    <text evidence="5">The sequence shown here is derived from an EMBL/GenBank/DDBJ whole genome shotgun (WGS) entry which is preliminary data.</text>
</comment>
<reference evidence="5" key="1">
    <citation type="submission" date="2019-08" db="EMBL/GenBank/DDBJ databases">
        <title>The improved chromosome-level genome for the pearl oyster Pinctada fucata martensii using PacBio sequencing and Hi-C.</title>
        <authorList>
            <person name="Zheng Z."/>
        </authorList>
    </citation>
    <scope>NUCLEOTIDE SEQUENCE</scope>
    <source>
        <strain evidence="5">ZZ-2019</strain>
        <tissue evidence="5">Adductor muscle</tissue>
    </source>
</reference>
<dbReference type="Proteomes" id="UP001186944">
    <property type="component" value="Unassembled WGS sequence"/>
</dbReference>
<dbReference type="Gene3D" id="2.120.10.30">
    <property type="entry name" value="TolB, C-terminal domain"/>
    <property type="match status" value="1"/>
</dbReference>
<dbReference type="InterPro" id="IPR011042">
    <property type="entry name" value="6-blade_b-propeller_TolB-like"/>
</dbReference>
<dbReference type="Pfam" id="PF00643">
    <property type="entry name" value="zf-B_box"/>
    <property type="match status" value="1"/>
</dbReference>
<proteinExistence type="predicted"/>
<keyword evidence="6" id="KW-1185">Reference proteome</keyword>
<evidence type="ECO:0000313" key="6">
    <source>
        <dbReference type="Proteomes" id="UP001186944"/>
    </source>
</evidence>
<evidence type="ECO:0000259" key="4">
    <source>
        <dbReference type="PROSITE" id="PS50119"/>
    </source>
</evidence>
<dbReference type="SUPFAM" id="SSF57845">
    <property type="entry name" value="B-box zinc-binding domain"/>
    <property type="match status" value="1"/>
</dbReference>
<feature type="coiled-coil region" evidence="2">
    <location>
        <begin position="458"/>
        <end position="485"/>
    </location>
</feature>
<dbReference type="EMBL" id="VSWD01000004">
    <property type="protein sequence ID" value="KAK3104918.1"/>
    <property type="molecule type" value="Genomic_DNA"/>
</dbReference>
<keyword evidence="2" id="KW-0175">Coiled coil</keyword>
<dbReference type="Gene3D" id="3.30.160.60">
    <property type="entry name" value="Classic Zinc Finger"/>
    <property type="match status" value="1"/>
</dbReference>
<dbReference type="CDD" id="cd19756">
    <property type="entry name" value="Bbox2"/>
    <property type="match status" value="1"/>
</dbReference>
<feature type="domain" description="B box-type" evidence="4">
    <location>
        <begin position="338"/>
        <end position="378"/>
    </location>
</feature>
<accession>A0AA89C3W2</accession>
<evidence type="ECO:0000256" key="3">
    <source>
        <dbReference type="SAM" id="MobiDB-lite"/>
    </source>
</evidence>
<keyword evidence="1" id="KW-0862">Zinc</keyword>
<feature type="domain" description="B box-type" evidence="4">
    <location>
        <begin position="286"/>
        <end position="328"/>
    </location>
</feature>
<feature type="region of interest" description="Disordered" evidence="3">
    <location>
        <begin position="536"/>
        <end position="556"/>
    </location>
</feature>
<dbReference type="SMART" id="SM00336">
    <property type="entry name" value="BBOX"/>
    <property type="match status" value="2"/>
</dbReference>
<dbReference type="AlphaFoldDB" id="A0AA89C3W2"/>
<keyword evidence="1" id="KW-0479">Metal-binding</keyword>
<name>A0AA89C3W2_PINIB</name>
<dbReference type="GO" id="GO:0008270">
    <property type="term" value="F:zinc ion binding"/>
    <property type="evidence" value="ECO:0007669"/>
    <property type="project" value="UniProtKB-KW"/>
</dbReference>
<sequence>MDPKFERIMKQKNSENGVRNAAELKPELKTAYLESMNPVVDLLVERFKRMKLKGILCLSRKNLKSFSRMQDFIKIHGRSTQYSFQLKKCTDDSNCSYCQINPVRMDKETFQSLSFLPCPVPDEDQQNHYQTFDQVYGNKVDDSHRPSRNSSGCFPDELKEQDRQHRDIFKTQKARNVVKCMKCLKPRLVFCNSKLGPSQEEILNQMNLDYICGDGTPEDSGLFMRRCITCSSDIEVSYYSVGLRTYLPPICIYCGSDDQLLDVIDKNKMAFASSRIGAQEAIIKPCDLCEDDEDVNWFCKDCFQNLCDRCKKMHLKIPNCRNHEVVSILEGIAITKEAVTNLCQDHNVPFSFFCRTCDQNICSKCLSKKHKKHDFIDIHEFQSELHKELDTILNEKETEKEQMTKNLVTWSEFETRCEKTLRENYTNIDKRVKAITSAATEEGEKLKKYLQSKEEGQMTESKESKEKIEARKDAYNAEIQAIKQNIPLQTTSTLNQFVKTSVSRLQSLKPLSLPMPRSTMFTIGSIKKDQIRDMIGRDGDQRDASGPSKDKTKKRGKNVLEKLQIMRSHKLDVKYRCLSMCVSPDGSIWIGGVGNVYKMSSDCSTVLHQIPAMSYGMSCQYISCLQSGDAVVSYGGLSYIDRFTSDGRRVDFADLSPNINSYIAVSDDDKVAIAVGKDIFTTTSVVLLSKEGKRLNKIEMDANIANFCFDNDGNYVISDKKHQCLTTIDRKGTVLKKMEMKESNPERMACDRYGNILGIMGQNVFLMNYEMKVQQSFTVDCDYINDICIDKDNHLFILVDGYKVIVAKYLE</sequence>
<dbReference type="PROSITE" id="PS50119">
    <property type="entry name" value="ZF_BBOX"/>
    <property type="match status" value="2"/>
</dbReference>
<organism evidence="5 6">
    <name type="scientific">Pinctada imbricata</name>
    <name type="common">Atlantic pearl-oyster</name>
    <name type="synonym">Pinctada martensii</name>
    <dbReference type="NCBI Taxonomy" id="66713"/>
    <lineage>
        <taxon>Eukaryota</taxon>
        <taxon>Metazoa</taxon>
        <taxon>Spiralia</taxon>
        <taxon>Lophotrochozoa</taxon>
        <taxon>Mollusca</taxon>
        <taxon>Bivalvia</taxon>
        <taxon>Autobranchia</taxon>
        <taxon>Pteriomorphia</taxon>
        <taxon>Pterioida</taxon>
        <taxon>Pterioidea</taxon>
        <taxon>Pteriidae</taxon>
        <taxon>Pinctada</taxon>
    </lineage>
</organism>
<gene>
    <name evidence="5" type="ORF">FSP39_013192</name>
</gene>
<protein>
    <recommendedName>
        <fullName evidence="4">B box-type domain-containing protein</fullName>
    </recommendedName>
</protein>
<dbReference type="PANTHER" id="PTHR25462">
    <property type="entry name" value="BONUS, ISOFORM C-RELATED"/>
    <property type="match status" value="1"/>
</dbReference>
<evidence type="ECO:0000256" key="1">
    <source>
        <dbReference type="PROSITE-ProRule" id="PRU00024"/>
    </source>
</evidence>